<evidence type="ECO:0000313" key="1">
    <source>
        <dbReference type="EMBL" id="JAH95299.1"/>
    </source>
</evidence>
<name>A0A0E9WY95_ANGAN</name>
<protein>
    <submittedName>
        <fullName evidence="1">Uncharacterized protein</fullName>
    </submittedName>
</protein>
<dbReference type="EMBL" id="GBXM01013278">
    <property type="protein sequence ID" value="JAH95299.1"/>
    <property type="molecule type" value="Transcribed_RNA"/>
</dbReference>
<reference evidence="1" key="2">
    <citation type="journal article" date="2015" name="Fish Shellfish Immunol.">
        <title>Early steps in the European eel (Anguilla anguilla)-Vibrio vulnificus interaction in the gills: Role of the RtxA13 toxin.</title>
        <authorList>
            <person name="Callol A."/>
            <person name="Pajuelo D."/>
            <person name="Ebbesson L."/>
            <person name="Teles M."/>
            <person name="MacKenzie S."/>
            <person name="Amaro C."/>
        </authorList>
    </citation>
    <scope>NUCLEOTIDE SEQUENCE</scope>
</reference>
<proteinExistence type="predicted"/>
<reference evidence="1" key="1">
    <citation type="submission" date="2014-11" db="EMBL/GenBank/DDBJ databases">
        <authorList>
            <person name="Amaro Gonzalez C."/>
        </authorList>
    </citation>
    <scope>NUCLEOTIDE SEQUENCE</scope>
</reference>
<sequence length="61" mass="7143">MDAHKYNALFLIYLLRTQSGGTRLLEEKPCIITFMLQRTRIQIYEIVSQLQPGTTISNNHY</sequence>
<accession>A0A0E9WY95</accession>
<dbReference type="AlphaFoldDB" id="A0A0E9WY95"/>
<organism evidence="1">
    <name type="scientific">Anguilla anguilla</name>
    <name type="common">European freshwater eel</name>
    <name type="synonym">Muraena anguilla</name>
    <dbReference type="NCBI Taxonomy" id="7936"/>
    <lineage>
        <taxon>Eukaryota</taxon>
        <taxon>Metazoa</taxon>
        <taxon>Chordata</taxon>
        <taxon>Craniata</taxon>
        <taxon>Vertebrata</taxon>
        <taxon>Euteleostomi</taxon>
        <taxon>Actinopterygii</taxon>
        <taxon>Neopterygii</taxon>
        <taxon>Teleostei</taxon>
        <taxon>Anguilliformes</taxon>
        <taxon>Anguillidae</taxon>
        <taxon>Anguilla</taxon>
    </lineage>
</organism>